<comment type="catalytic activity">
    <reaction evidence="9 10">
        <text>D-gluconate + ATP = 6-phospho-D-gluconate + ADP + H(+)</text>
        <dbReference type="Rhea" id="RHEA:19433"/>
        <dbReference type="ChEBI" id="CHEBI:15378"/>
        <dbReference type="ChEBI" id="CHEBI:18391"/>
        <dbReference type="ChEBI" id="CHEBI:30616"/>
        <dbReference type="ChEBI" id="CHEBI:58759"/>
        <dbReference type="ChEBI" id="CHEBI:456216"/>
        <dbReference type="EC" id="2.7.1.12"/>
    </reaction>
</comment>
<organism evidence="11 12">
    <name type="scientific">Limnoglobus roseus</name>
    <dbReference type="NCBI Taxonomy" id="2598579"/>
    <lineage>
        <taxon>Bacteria</taxon>
        <taxon>Pseudomonadati</taxon>
        <taxon>Planctomycetota</taxon>
        <taxon>Planctomycetia</taxon>
        <taxon>Gemmatales</taxon>
        <taxon>Gemmataceae</taxon>
        <taxon>Limnoglobus</taxon>
    </lineage>
</organism>
<dbReference type="PANTHER" id="PTHR43442">
    <property type="entry name" value="GLUCONOKINASE-RELATED"/>
    <property type="match status" value="1"/>
</dbReference>
<accession>A0A5C1AM43</accession>
<dbReference type="EC" id="2.7.1.12" evidence="3 10"/>
<evidence type="ECO:0000313" key="12">
    <source>
        <dbReference type="Proteomes" id="UP000324974"/>
    </source>
</evidence>
<evidence type="ECO:0000313" key="11">
    <source>
        <dbReference type="EMBL" id="QEL20291.1"/>
    </source>
</evidence>
<keyword evidence="6 10" id="KW-0418">Kinase</keyword>
<evidence type="ECO:0000256" key="9">
    <source>
        <dbReference type="ARBA" id="ARBA00048090"/>
    </source>
</evidence>
<evidence type="ECO:0000256" key="8">
    <source>
        <dbReference type="ARBA" id="ARBA00023064"/>
    </source>
</evidence>
<dbReference type="GO" id="GO:0046316">
    <property type="term" value="F:gluconokinase activity"/>
    <property type="evidence" value="ECO:0007669"/>
    <property type="project" value="UniProtKB-EC"/>
</dbReference>
<dbReference type="NCBIfam" id="TIGR01313">
    <property type="entry name" value="therm_gnt_kin"/>
    <property type="match status" value="1"/>
</dbReference>
<dbReference type="GO" id="GO:0005524">
    <property type="term" value="F:ATP binding"/>
    <property type="evidence" value="ECO:0007669"/>
    <property type="project" value="UniProtKB-KW"/>
</dbReference>
<name>A0A5C1AM43_9BACT</name>
<reference evidence="12" key="1">
    <citation type="submission" date="2019-08" db="EMBL/GenBank/DDBJ databases">
        <title>Limnoglobus roseus gen. nov., sp. nov., a novel freshwater planctomycete with a giant genome from the family Gemmataceae.</title>
        <authorList>
            <person name="Kulichevskaya I.S."/>
            <person name="Naumoff D.G."/>
            <person name="Miroshnikov K."/>
            <person name="Ivanova A."/>
            <person name="Philippov D.A."/>
            <person name="Hakobyan A."/>
            <person name="Rijpstra I.C."/>
            <person name="Sinninghe Damste J.S."/>
            <person name="Liesack W."/>
            <person name="Dedysh S.N."/>
        </authorList>
    </citation>
    <scope>NUCLEOTIDE SEQUENCE [LARGE SCALE GENOMIC DNA]</scope>
    <source>
        <strain evidence="12">PX52</strain>
    </source>
</reference>
<evidence type="ECO:0000256" key="4">
    <source>
        <dbReference type="ARBA" id="ARBA00022679"/>
    </source>
</evidence>
<protein>
    <recommendedName>
        <fullName evidence="3 10">Gluconokinase</fullName>
        <ecNumber evidence="3 10">2.7.1.12</ecNumber>
    </recommendedName>
</protein>
<keyword evidence="7 10" id="KW-0067">ATP-binding</keyword>
<dbReference type="FunFam" id="3.40.50.300:FF:000522">
    <property type="entry name" value="Gluconokinase"/>
    <property type="match status" value="1"/>
</dbReference>
<evidence type="ECO:0000256" key="3">
    <source>
        <dbReference type="ARBA" id="ARBA00012054"/>
    </source>
</evidence>
<evidence type="ECO:0000256" key="7">
    <source>
        <dbReference type="ARBA" id="ARBA00022840"/>
    </source>
</evidence>
<dbReference type="CDD" id="cd02021">
    <property type="entry name" value="GntK"/>
    <property type="match status" value="1"/>
</dbReference>
<evidence type="ECO:0000256" key="1">
    <source>
        <dbReference type="ARBA" id="ARBA00004761"/>
    </source>
</evidence>
<evidence type="ECO:0000256" key="2">
    <source>
        <dbReference type="ARBA" id="ARBA00008420"/>
    </source>
</evidence>
<dbReference type="GO" id="GO:0005737">
    <property type="term" value="C:cytoplasm"/>
    <property type="evidence" value="ECO:0007669"/>
    <property type="project" value="TreeGrafter"/>
</dbReference>
<dbReference type="InterPro" id="IPR027417">
    <property type="entry name" value="P-loop_NTPase"/>
</dbReference>
<comment type="similarity">
    <text evidence="2 10">Belongs to the gluconokinase GntK/GntV family.</text>
</comment>
<keyword evidence="8" id="KW-0311">Gluconate utilization</keyword>
<evidence type="ECO:0000256" key="5">
    <source>
        <dbReference type="ARBA" id="ARBA00022741"/>
    </source>
</evidence>
<comment type="pathway">
    <text evidence="1">Carbohydrate acid metabolism.</text>
</comment>
<dbReference type="GO" id="GO:0019521">
    <property type="term" value="P:D-gluconate metabolic process"/>
    <property type="evidence" value="ECO:0007669"/>
    <property type="project" value="UniProtKB-KW"/>
</dbReference>
<dbReference type="PANTHER" id="PTHR43442:SF3">
    <property type="entry name" value="GLUCONOKINASE-RELATED"/>
    <property type="match status" value="1"/>
</dbReference>
<gene>
    <name evidence="11" type="ORF">PX52LOC_07383</name>
</gene>
<dbReference type="RefSeq" id="WP_149114605.1">
    <property type="nucleotide sequence ID" value="NZ_CP042425.1"/>
</dbReference>
<keyword evidence="4 10" id="KW-0808">Transferase</keyword>
<dbReference type="InterPro" id="IPR006001">
    <property type="entry name" value="Therm_gnt_kin"/>
</dbReference>
<dbReference type="SUPFAM" id="SSF52540">
    <property type="entry name" value="P-loop containing nucleoside triphosphate hydrolases"/>
    <property type="match status" value="1"/>
</dbReference>
<dbReference type="EMBL" id="CP042425">
    <property type="protein sequence ID" value="QEL20291.1"/>
    <property type="molecule type" value="Genomic_DNA"/>
</dbReference>
<dbReference type="OrthoDB" id="9800332at2"/>
<keyword evidence="12" id="KW-1185">Reference proteome</keyword>
<evidence type="ECO:0000256" key="6">
    <source>
        <dbReference type="ARBA" id="ARBA00022777"/>
    </source>
</evidence>
<dbReference type="KEGG" id="lrs:PX52LOC_07383"/>
<keyword evidence="5 10" id="KW-0547">Nucleotide-binding</keyword>
<sequence>MVLVLMGVSGSGKTTVGKLLAADLGWTFVEADDYHPAANVEKMKGGTPLTDDDRRSWLGALRHEIDGACRRGENVVLACSALKHAYQNYLEQHEPDCVSYVYLHGSEELLRSRLEARKGHFMNPKLLESQLETLEPPTDAIRVDVTPPPAVIAKNIRQKLGF</sequence>
<evidence type="ECO:0000256" key="10">
    <source>
        <dbReference type="RuleBase" id="RU363066"/>
    </source>
</evidence>
<dbReference type="Proteomes" id="UP000324974">
    <property type="component" value="Chromosome"/>
</dbReference>
<dbReference type="Pfam" id="PF13671">
    <property type="entry name" value="AAA_33"/>
    <property type="match status" value="1"/>
</dbReference>
<proteinExistence type="inferred from homology"/>
<dbReference type="Gene3D" id="3.40.50.300">
    <property type="entry name" value="P-loop containing nucleotide triphosphate hydrolases"/>
    <property type="match status" value="1"/>
</dbReference>
<dbReference type="PRINTS" id="PR01100">
    <property type="entry name" value="SHIKIMTKNASE"/>
</dbReference>
<dbReference type="AlphaFoldDB" id="A0A5C1AM43"/>